<accession>W4G7Y0</accession>
<organism evidence="2">
    <name type="scientific">Aphanomyces astaci</name>
    <name type="common">Crayfish plague agent</name>
    <dbReference type="NCBI Taxonomy" id="112090"/>
    <lineage>
        <taxon>Eukaryota</taxon>
        <taxon>Sar</taxon>
        <taxon>Stramenopiles</taxon>
        <taxon>Oomycota</taxon>
        <taxon>Saprolegniomycetes</taxon>
        <taxon>Saprolegniales</taxon>
        <taxon>Verrucalvaceae</taxon>
        <taxon>Aphanomyces</taxon>
    </lineage>
</organism>
<dbReference type="PANTHER" id="PTHR31827">
    <property type="entry name" value="EMB|CAB89363.1"/>
    <property type="match status" value="1"/>
</dbReference>
<dbReference type="GeneID" id="20812179"/>
<evidence type="ECO:0008006" key="3">
    <source>
        <dbReference type="Google" id="ProtNLM"/>
    </source>
</evidence>
<dbReference type="RefSeq" id="XP_009834948.1">
    <property type="nucleotide sequence ID" value="XM_009836646.1"/>
</dbReference>
<evidence type="ECO:0000313" key="1">
    <source>
        <dbReference type="EMBL" id="ETV75816.1"/>
    </source>
</evidence>
<dbReference type="PANTHER" id="PTHR31827:SF1">
    <property type="entry name" value="EMB|CAB89363.1"/>
    <property type="match status" value="1"/>
</dbReference>
<name>W4G7Y0_APHAT</name>
<dbReference type="AlphaFoldDB" id="W4G7Y0"/>
<gene>
    <name evidence="1" type="ORF">H257_10183</name>
    <name evidence="2" type="ORF">H257_10184</name>
</gene>
<dbReference type="VEuPathDB" id="FungiDB:H257_10183"/>
<dbReference type="STRING" id="112090.W4G7Y0"/>
<reference evidence="2" key="1">
    <citation type="submission" date="2013-12" db="EMBL/GenBank/DDBJ databases">
        <title>The Genome Sequence of Aphanomyces astaci APO3.</title>
        <authorList>
            <consortium name="The Broad Institute Genomics Platform"/>
            <person name="Russ C."/>
            <person name="Tyler B."/>
            <person name="van West P."/>
            <person name="Dieguez-Uribeondo J."/>
            <person name="Young S.K."/>
            <person name="Zeng Q."/>
            <person name="Gargeya S."/>
            <person name="Fitzgerald M."/>
            <person name="Abouelleil A."/>
            <person name="Alvarado L."/>
            <person name="Chapman S.B."/>
            <person name="Gainer-Dewar J."/>
            <person name="Goldberg J."/>
            <person name="Griggs A."/>
            <person name="Gujja S."/>
            <person name="Hansen M."/>
            <person name="Howarth C."/>
            <person name="Imamovic A."/>
            <person name="Ireland A."/>
            <person name="Larimer J."/>
            <person name="McCowan C."/>
            <person name="Murphy C."/>
            <person name="Pearson M."/>
            <person name="Poon T.W."/>
            <person name="Priest M."/>
            <person name="Roberts A."/>
            <person name="Saif S."/>
            <person name="Shea T."/>
            <person name="Sykes S."/>
            <person name="Wortman J."/>
            <person name="Nusbaum C."/>
            <person name="Birren B."/>
        </authorList>
    </citation>
    <scope>NUCLEOTIDE SEQUENCE [LARGE SCALE GENOMIC DNA]</scope>
    <source>
        <strain evidence="2">APO3</strain>
    </source>
</reference>
<proteinExistence type="predicted"/>
<dbReference type="EMBL" id="KI913139">
    <property type="protein sequence ID" value="ETV75816.1"/>
    <property type="molecule type" value="Genomic_DNA"/>
</dbReference>
<dbReference type="GeneID" id="20812180"/>
<protein>
    <recommendedName>
        <fullName evidence="3">WRKY transcription factor 19</fullName>
    </recommendedName>
</protein>
<dbReference type="VEuPathDB" id="FungiDB:H257_10184"/>
<evidence type="ECO:0000313" key="2">
    <source>
        <dbReference type="EMBL" id="ETV75817.1"/>
    </source>
</evidence>
<sequence>MSCYFKGCARPVLQGAAKCDFHRQRSMCVVADCRNQVFARNLCVRHGGKKSCVHEGCRENVRVGDLCGKHGASAHRKMCIEDGCNKFAQTKQRCSAHGGGQRCKRSGCFAHARRGGFCTRHSSLSRLNKADRSEELVEVCDRVQCPPFTLFPKVAAPAVNKLSLSLILNPHESSRRSSVEWT</sequence>
<dbReference type="RefSeq" id="XP_009834947.1">
    <property type="nucleotide sequence ID" value="XM_009836645.1"/>
</dbReference>
<dbReference type="OrthoDB" id="61107at2759"/>
<dbReference type="EMBL" id="KI913139">
    <property type="protein sequence ID" value="ETV75817.1"/>
    <property type="molecule type" value="Genomic_DNA"/>
</dbReference>